<sequence length="54" mass="5923">MATCNYLELSVFGHPALGSSFRPKSSFSERKNPPFSGLFIHNIISISVLKCSCC</sequence>
<accession>A0A564YF49</accession>
<proteinExistence type="predicted"/>
<keyword evidence="2" id="KW-1185">Reference proteome</keyword>
<reference evidence="1 2" key="1">
    <citation type="submission" date="2019-07" db="EMBL/GenBank/DDBJ databases">
        <authorList>
            <person name="Jastrzebski P J."/>
            <person name="Paukszto L."/>
            <person name="Jastrzebski P J."/>
        </authorList>
    </citation>
    <scope>NUCLEOTIDE SEQUENCE [LARGE SCALE GENOMIC DNA]</scope>
    <source>
        <strain evidence="1 2">WMS-il1</strain>
    </source>
</reference>
<dbReference type="AlphaFoldDB" id="A0A564YF49"/>
<gene>
    <name evidence="1" type="ORF">WMSIL1_LOCUS5867</name>
</gene>
<dbReference type="EMBL" id="CABIJS010000199">
    <property type="protein sequence ID" value="VUZ45917.1"/>
    <property type="molecule type" value="Genomic_DNA"/>
</dbReference>
<evidence type="ECO:0000313" key="2">
    <source>
        <dbReference type="Proteomes" id="UP000321570"/>
    </source>
</evidence>
<dbReference type="Proteomes" id="UP000321570">
    <property type="component" value="Unassembled WGS sequence"/>
</dbReference>
<organism evidence="1 2">
    <name type="scientific">Hymenolepis diminuta</name>
    <name type="common">Rat tapeworm</name>
    <dbReference type="NCBI Taxonomy" id="6216"/>
    <lineage>
        <taxon>Eukaryota</taxon>
        <taxon>Metazoa</taxon>
        <taxon>Spiralia</taxon>
        <taxon>Lophotrochozoa</taxon>
        <taxon>Platyhelminthes</taxon>
        <taxon>Cestoda</taxon>
        <taxon>Eucestoda</taxon>
        <taxon>Cyclophyllidea</taxon>
        <taxon>Hymenolepididae</taxon>
        <taxon>Hymenolepis</taxon>
    </lineage>
</organism>
<protein>
    <submittedName>
        <fullName evidence="1">Uncharacterized protein</fullName>
    </submittedName>
</protein>
<name>A0A564YF49_HYMDI</name>
<evidence type="ECO:0000313" key="1">
    <source>
        <dbReference type="EMBL" id="VUZ45917.1"/>
    </source>
</evidence>